<dbReference type="Proteomes" id="UP000525565">
    <property type="component" value="Unassembled WGS sequence"/>
</dbReference>
<comment type="caution">
    <text evidence="6">The sequence shown here is derived from an EMBL/GenBank/DDBJ whole genome shotgun (WGS) entry which is preliminary data.</text>
</comment>
<feature type="compositionally biased region" description="Polar residues" evidence="5">
    <location>
        <begin position="34"/>
        <end position="50"/>
    </location>
</feature>
<dbReference type="GO" id="GO:0007165">
    <property type="term" value="P:signal transduction"/>
    <property type="evidence" value="ECO:0007669"/>
    <property type="project" value="InterPro"/>
</dbReference>
<feature type="compositionally biased region" description="Low complexity" evidence="5">
    <location>
        <begin position="53"/>
        <end position="66"/>
    </location>
</feature>
<dbReference type="EMBL" id="VZSO01000025">
    <property type="protein sequence ID" value="NWZ19548.1"/>
    <property type="molecule type" value="Genomic_DNA"/>
</dbReference>
<sequence length="109" mass="12044">DAASGARTEILKQQQLLAVNVSSPPTRDTGLCHRTSSGRFLSHSPRSSHWSHNRSTPSTSSASEKSFVPTQDPERSLTEYIHHLEVIQQRLGGLQLGKRNHATSQNCEQ</sequence>
<evidence type="ECO:0000256" key="5">
    <source>
        <dbReference type="SAM" id="MobiDB-lite"/>
    </source>
</evidence>
<evidence type="ECO:0000313" key="7">
    <source>
        <dbReference type="Proteomes" id="UP000525565"/>
    </source>
</evidence>
<dbReference type="GO" id="GO:0005813">
    <property type="term" value="C:centrosome"/>
    <property type="evidence" value="ECO:0007669"/>
    <property type="project" value="UniProtKB-SubCell"/>
</dbReference>
<evidence type="ECO:0000256" key="4">
    <source>
        <dbReference type="ARBA" id="ARBA00023212"/>
    </source>
</evidence>
<proteinExistence type="predicted"/>
<feature type="non-terminal residue" evidence="6">
    <location>
        <position position="109"/>
    </location>
</feature>
<evidence type="ECO:0000256" key="1">
    <source>
        <dbReference type="ARBA" id="ARBA00004300"/>
    </source>
</evidence>
<name>A0A7K7KLH5_9AVES</name>
<feature type="region of interest" description="Disordered" evidence="5">
    <location>
        <begin position="21"/>
        <end position="74"/>
    </location>
</feature>
<keyword evidence="2" id="KW-0963">Cytoplasm</keyword>
<evidence type="ECO:0000313" key="6">
    <source>
        <dbReference type="EMBL" id="NWZ19548.1"/>
    </source>
</evidence>
<organism evidence="6 7">
    <name type="scientific">Asarcornis scutulata</name>
    <dbReference type="NCBI Taxonomy" id="75869"/>
    <lineage>
        <taxon>Eukaryota</taxon>
        <taxon>Metazoa</taxon>
        <taxon>Chordata</taxon>
        <taxon>Craniata</taxon>
        <taxon>Vertebrata</taxon>
        <taxon>Euteleostomi</taxon>
        <taxon>Archelosauria</taxon>
        <taxon>Archosauria</taxon>
        <taxon>Dinosauria</taxon>
        <taxon>Saurischia</taxon>
        <taxon>Theropoda</taxon>
        <taxon>Coelurosauria</taxon>
        <taxon>Aves</taxon>
        <taxon>Neognathae</taxon>
        <taxon>Galloanserae</taxon>
        <taxon>Anseriformes</taxon>
        <taxon>Anatidae</taxon>
        <taxon>Anatinae</taxon>
        <taxon>Asarcornis</taxon>
    </lineage>
</organism>
<comment type="subcellular location">
    <subcellularLocation>
        <location evidence="1">Cytoplasm</location>
        <location evidence="1">Cytoskeleton</location>
        <location evidence="1">Microtubule organizing center</location>
        <location evidence="1">Centrosome</location>
    </subcellularLocation>
</comment>
<keyword evidence="7" id="KW-1185">Reference proteome</keyword>
<keyword evidence="3" id="KW-0175">Coiled coil</keyword>
<dbReference type="PANTHER" id="PTHR44981">
    <property type="entry name" value="PERICENTRIN-LIKE PROTEIN, ISOFORM F"/>
    <property type="match status" value="1"/>
</dbReference>
<dbReference type="AlphaFoldDB" id="A0A7K7KLH5"/>
<keyword evidence="4" id="KW-0206">Cytoskeleton</keyword>
<evidence type="ECO:0000256" key="3">
    <source>
        <dbReference type="ARBA" id="ARBA00023054"/>
    </source>
</evidence>
<dbReference type="GO" id="GO:0060090">
    <property type="term" value="F:molecular adaptor activity"/>
    <property type="evidence" value="ECO:0007669"/>
    <property type="project" value="InterPro"/>
</dbReference>
<accession>A0A7K7KLH5</accession>
<dbReference type="InterPro" id="IPR028745">
    <property type="entry name" value="AKAP9/Pericentrin"/>
</dbReference>
<reference evidence="6 7" key="1">
    <citation type="submission" date="2019-09" db="EMBL/GenBank/DDBJ databases">
        <title>Bird 10,000 Genomes (B10K) Project - Family phase.</title>
        <authorList>
            <person name="Zhang G."/>
        </authorList>
    </citation>
    <scope>NUCLEOTIDE SEQUENCE [LARGE SCALE GENOMIC DNA]</scope>
    <source>
        <strain evidence="6">OUT-0051</strain>
        <tissue evidence="6">Kidney</tissue>
    </source>
</reference>
<feature type="non-terminal residue" evidence="6">
    <location>
        <position position="1"/>
    </location>
</feature>
<dbReference type="PANTHER" id="PTHR44981:SF3">
    <property type="entry name" value="PERICENTRIN"/>
    <property type="match status" value="1"/>
</dbReference>
<evidence type="ECO:0000256" key="2">
    <source>
        <dbReference type="ARBA" id="ARBA00022490"/>
    </source>
</evidence>
<gene>
    <name evidence="6" type="primary">Pcnt_1</name>
    <name evidence="6" type="ORF">ASASCU_R14187</name>
</gene>
<protein>
    <submittedName>
        <fullName evidence="6">PCNT protein</fullName>
    </submittedName>
</protein>